<dbReference type="RefSeq" id="WP_181363709.1">
    <property type="nucleotide sequence ID" value="NZ_OMOI01000001.1"/>
</dbReference>
<reference evidence="2 3" key="1">
    <citation type="submission" date="2018-03" db="EMBL/GenBank/DDBJ databases">
        <authorList>
            <person name="Keele B.F."/>
        </authorList>
    </citation>
    <scope>NUCLEOTIDE SEQUENCE [LARGE SCALE GENOMIC DNA]</scope>
    <source>
        <strain evidence="2 3">CECT 8811</strain>
    </source>
</reference>
<organism evidence="2 3">
    <name type="scientific">Aliiroseovarius pelagivivens</name>
    <dbReference type="NCBI Taxonomy" id="1639690"/>
    <lineage>
        <taxon>Bacteria</taxon>
        <taxon>Pseudomonadati</taxon>
        <taxon>Pseudomonadota</taxon>
        <taxon>Alphaproteobacteria</taxon>
        <taxon>Rhodobacterales</taxon>
        <taxon>Paracoccaceae</taxon>
        <taxon>Aliiroseovarius</taxon>
    </lineage>
</organism>
<evidence type="ECO:0000313" key="3">
    <source>
        <dbReference type="Proteomes" id="UP000244911"/>
    </source>
</evidence>
<evidence type="ECO:0000313" key="2">
    <source>
        <dbReference type="EMBL" id="SPF76501.1"/>
    </source>
</evidence>
<proteinExistence type="predicted"/>
<dbReference type="Proteomes" id="UP000244911">
    <property type="component" value="Unassembled WGS sequence"/>
</dbReference>
<gene>
    <name evidence="2" type="ORF">ALP8811_01509</name>
</gene>
<dbReference type="AlphaFoldDB" id="A0A2R8AKF6"/>
<protein>
    <submittedName>
        <fullName evidence="2">Uncharacterized protein</fullName>
    </submittedName>
</protein>
<sequence length="49" mass="5572">MAGEKPEEKHKPPSGGTRYVHVKAPPKRDRTRTDEPKEPTVLFTDWASI</sequence>
<feature type="compositionally biased region" description="Basic and acidic residues" evidence="1">
    <location>
        <begin position="26"/>
        <end position="38"/>
    </location>
</feature>
<feature type="compositionally biased region" description="Basic and acidic residues" evidence="1">
    <location>
        <begin position="1"/>
        <end position="11"/>
    </location>
</feature>
<name>A0A2R8AKF6_9RHOB</name>
<keyword evidence="3" id="KW-1185">Reference proteome</keyword>
<accession>A0A2R8AKF6</accession>
<feature type="region of interest" description="Disordered" evidence="1">
    <location>
        <begin position="1"/>
        <end position="49"/>
    </location>
</feature>
<evidence type="ECO:0000256" key="1">
    <source>
        <dbReference type="SAM" id="MobiDB-lite"/>
    </source>
</evidence>
<dbReference type="EMBL" id="OMOI01000001">
    <property type="protein sequence ID" value="SPF76501.1"/>
    <property type="molecule type" value="Genomic_DNA"/>
</dbReference>